<dbReference type="GO" id="GO:1901911">
    <property type="term" value="P:adenosine 5'-(hexahydrogen pentaphosphate) catabolic process"/>
    <property type="evidence" value="ECO:0007669"/>
    <property type="project" value="TreeGrafter"/>
</dbReference>
<evidence type="ECO:0000256" key="3">
    <source>
        <dbReference type="ARBA" id="ARBA00004496"/>
    </source>
</evidence>
<dbReference type="GO" id="GO:0005737">
    <property type="term" value="C:cytoplasm"/>
    <property type="evidence" value="ECO:0007669"/>
    <property type="project" value="UniProtKB-SubCell"/>
</dbReference>
<dbReference type="AlphaFoldDB" id="A0A8C4PSY8"/>
<dbReference type="EC" id="3.6.1.52" evidence="5"/>
<evidence type="ECO:0000313" key="13">
    <source>
        <dbReference type="Ensembl" id="ENSEASP00005028455.1"/>
    </source>
</evidence>
<evidence type="ECO:0000256" key="6">
    <source>
        <dbReference type="ARBA" id="ARBA00022490"/>
    </source>
</evidence>
<accession>A0A8C4PSY8</accession>
<dbReference type="GO" id="GO:1901907">
    <property type="term" value="P:diadenosine pentaphosphate catabolic process"/>
    <property type="evidence" value="ECO:0007669"/>
    <property type="project" value="TreeGrafter"/>
</dbReference>
<evidence type="ECO:0000256" key="2">
    <source>
        <dbReference type="ARBA" id="ARBA00001946"/>
    </source>
</evidence>
<dbReference type="GO" id="GO:0034431">
    <property type="term" value="F:bis(5'-adenosyl)-hexaphosphatase activity"/>
    <property type="evidence" value="ECO:0007669"/>
    <property type="project" value="TreeGrafter"/>
</dbReference>
<dbReference type="GO" id="GO:0005634">
    <property type="term" value="C:nucleus"/>
    <property type="evidence" value="ECO:0007669"/>
    <property type="project" value="TreeGrafter"/>
</dbReference>
<dbReference type="PANTHER" id="PTHR12629:SF6">
    <property type="entry name" value="DIPHOSPHOINOSITOL POLYPHOSPHATE PHOSPHOHYDROLASE 2-RELATED"/>
    <property type="match status" value="1"/>
</dbReference>
<dbReference type="GO" id="GO:0008486">
    <property type="term" value="F:diphosphoinositol-polyphosphate diphosphatase activity"/>
    <property type="evidence" value="ECO:0007669"/>
    <property type="project" value="UniProtKB-EC"/>
</dbReference>
<dbReference type="InterPro" id="IPR000086">
    <property type="entry name" value="NUDIX_hydrolase_dom"/>
</dbReference>
<evidence type="ECO:0000256" key="11">
    <source>
        <dbReference type="SAM" id="MobiDB-lite"/>
    </source>
</evidence>
<dbReference type="GO" id="GO:0071543">
    <property type="term" value="P:diphosphoinositol polyphosphate metabolic process"/>
    <property type="evidence" value="ECO:0007669"/>
    <property type="project" value="TreeGrafter"/>
</dbReference>
<name>A0A8C4PSY8_EQUAS</name>
<evidence type="ECO:0000256" key="9">
    <source>
        <dbReference type="ARBA" id="ARBA00022842"/>
    </source>
</evidence>
<dbReference type="FunFam" id="3.90.79.10:FF:000002">
    <property type="entry name" value="diphosphoinositol polyphosphate phosphohydrolase 1"/>
    <property type="match status" value="1"/>
</dbReference>
<protein>
    <recommendedName>
        <fullName evidence="5">diphosphoinositol-polyphosphate diphosphatase</fullName>
        <ecNumber evidence="5">3.6.1.52</ecNumber>
    </recommendedName>
</protein>
<feature type="region of interest" description="Disordered" evidence="11">
    <location>
        <begin position="1"/>
        <end position="150"/>
    </location>
</feature>
<evidence type="ECO:0000256" key="7">
    <source>
        <dbReference type="ARBA" id="ARBA00022723"/>
    </source>
</evidence>
<dbReference type="InterPro" id="IPR015797">
    <property type="entry name" value="NUDIX_hydrolase-like_dom_sf"/>
</dbReference>
<dbReference type="PANTHER" id="PTHR12629">
    <property type="entry name" value="DIPHOSPHOINOSITOL POLYPHOSPHATE PHOSPHOHYDROLASE"/>
    <property type="match status" value="1"/>
</dbReference>
<dbReference type="Ensembl" id="ENSEAST00005030910.1">
    <property type="protein sequence ID" value="ENSEASP00005028455.1"/>
    <property type="gene ID" value="ENSEASG00005019356.1"/>
</dbReference>
<evidence type="ECO:0000256" key="8">
    <source>
        <dbReference type="ARBA" id="ARBA00022801"/>
    </source>
</evidence>
<comment type="catalytic activity">
    <reaction evidence="10">
        <text>diphospho-myo-inositol polyphosphate + H2O = myo-inositol polyphosphate + phosphate.</text>
        <dbReference type="EC" id="3.6.1.52"/>
    </reaction>
</comment>
<reference evidence="13" key="1">
    <citation type="submission" date="2023-03" db="UniProtKB">
        <authorList>
            <consortium name="Ensembl"/>
        </authorList>
    </citation>
    <scope>IDENTIFICATION</scope>
</reference>
<dbReference type="GO" id="GO:0034432">
    <property type="term" value="F:bis(5'-adenosyl)-pentaphosphatase activity"/>
    <property type="evidence" value="ECO:0007669"/>
    <property type="project" value="TreeGrafter"/>
</dbReference>
<feature type="domain" description="Nudix hydrolase" evidence="12">
    <location>
        <begin position="155"/>
        <end position="238"/>
    </location>
</feature>
<evidence type="ECO:0000259" key="12">
    <source>
        <dbReference type="PROSITE" id="PS51462"/>
    </source>
</evidence>
<evidence type="ECO:0000256" key="5">
    <source>
        <dbReference type="ARBA" id="ARBA00012527"/>
    </source>
</evidence>
<dbReference type="GO" id="GO:0046872">
    <property type="term" value="F:metal ion binding"/>
    <property type="evidence" value="ECO:0007669"/>
    <property type="project" value="UniProtKB-KW"/>
</dbReference>
<evidence type="ECO:0000256" key="4">
    <source>
        <dbReference type="ARBA" id="ARBA00008266"/>
    </source>
</evidence>
<comment type="subcellular location">
    <subcellularLocation>
        <location evidence="3">Cytoplasm</location>
    </subcellularLocation>
</comment>
<dbReference type="PROSITE" id="PS51462">
    <property type="entry name" value="NUDIX"/>
    <property type="match status" value="1"/>
</dbReference>
<dbReference type="Pfam" id="PF00293">
    <property type="entry name" value="NUDIX"/>
    <property type="match status" value="1"/>
</dbReference>
<evidence type="ECO:0000256" key="10">
    <source>
        <dbReference type="ARBA" id="ARBA00033994"/>
    </source>
</evidence>
<organism evidence="13">
    <name type="scientific">Equus asinus asinus</name>
    <dbReference type="NCBI Taxonomy" id="83772"/>
    <lineage>
        <taxon>Eukaryota</taxon>
        <taxon>Metazoa</taxon>
        <taxon>Chordata</taxon>
        <taxon>Craniata</taxon>
        <taxon>Vertebrata</taxon>
        <taxon>Euteleostomi</taxon>
        <taxon>Mammalia</taxon>
        <taxon>Eutheria</taxon>
        <taxon>Laurasiatheria</taxon>
        <taxon>Perissodactyla</taxon>
        <taxon>Equidae</taxon>
        <taxon>Equus</taxon>
    </lineage>
</organism>
<dbReference type="GO" id="GO:0000298">
    <property type="term" value="F:endopolyphosphatase activity"/>
    <property type="evidence" value="ECO:0007669"/>
    <property type="project" value="TreeGrafter"/>
</dbReference>
<comment type="cofactor">
    <cofactor evidence="2">
        <name>Mg(2+)</name>
        <dbReference type="ChEBI" id="CHEBI:18420"/>
    </cofactor>
</comment>
<dbReference type="InterPro" id="IPR020084">
    <property type="entry name" value="NUDIX_hydrolase_CS"/>
</dbReference>
<dbReference type="PROSITE" id="PS00893">
    <property type="entry name" value="NUDIX_BOX"/>
    <property type="match status" value="1"/>
</dbReference>
<keyword evidence="9" id="KW-0460">Magnesium</keyword>
<comment type="cofactor">
    <cofactor evidence="1">
        <name>Mn(2+)</name>
        <dbReference type="ChEBI" id="CHEBI:29035"/>
    </cofactor>
</comment>
<comment type="similarity">
    <text evidence="4">Belongs to the Nudix hydrolase family. DIPP subfamily.</text>
</comment>
<evidence type="ECO:0000256" key="1">
    <source>
        <dbReference type="ARBA" id="ARBA00001936"/>
    </source>
</evidence>
<dbReference type="Gene3D" id="3.90.79.10">
    <property type="entry name" value="Nucleoside Triphosphate Pyrophosphohydrolase"/>
    <property type="match status" value="1"/>
</dbReference>
<keyword evidence="8" id="KW-0378">Hydrolase</keyword>
<dbReference type="GO" id="GO:1901909">
    <property type="term" value="P:diadenosine hexaphosphate catabolic process"/>
    <property type="evidence" value="ECO:0007669"/>
    <property type="project" value="TreeGrafter"/>
</dbReference>
<dbReference type="SUPFAM" id="SSF55811">
    <property type="entry name" value="Nudix"/>
    <property type="match status" value="1"/>
</dbReference>
<keyword evidence="7" id="KW-0479">Metal-binding</keyword>
<proteinExistence type="inferred from homology"/>
<keyword evidence="6" id="KW-0963">Cytoplasm</keyword>
<sequence length="238" mass="26051">GRRGRREAAAPLLPSRRGCSQLSPRGVSLEPRSSPGGGGGRRERRRAAGGLHGERRTPRQRRRLLPGSRAPVTRARALPRVGAAAGSRTDRPRCSSPRRRLASLRPDSPSPPLSGGVAAAGPPRRRLEQQRQQEPASMMKFKPNQTRTYDREGFKKRAACLCFRSEQEDEVLLVSSSRYPDQWIVPGGGMEPEEEPGGAAVREVYEEAGVKGKLGRLLGIFEVSYKSNSQLAGNRIND</sequence>